<protein>
    <submittedName>
        <fullName evidence="2">Prepilin-type N-terminal cleavage/methylation domain-containing protein</fullName>
    </submittedName>
</protein>
<dbReference type="NCBIfam" id="TIGR02532">
    <property type="entry name" value="IV_pilin_GFxxxE"/>
    <property type="match status" value="1"/>
</dbReference>
<keyword evidence="3" id="KW-1185">Reference proteome</keyword>
<name>A0AAE3L231_9FIRM</name>
<organism evidence="2 3">
    <name type="scientific">Irregularibacter muris</name>
    <dbReference type="NCBI Taxonomy" id="1796619"/>
    <lineage>
        <taxon>Bacteria</taxon>
        <taxon>Bacillati</taxon>
        <taxon>Bacillota</taxon>
        <taxon>Clostridia</taxon>
        <taxon>Eubacteriales</taxon>
        <taxon>Eubacteriaceae</taxon>
        <taxon>Irregularibacter</taxon>
    </lineage>
</organism>
<accession>A0AAE3L231</accession>
<dbReference type="EMBL" id="JANKAS010000002">
    <property type="protein sequence ID" value="MCR1897884.1"/>
    <property type="molecule type" value="Genomic_DNA"/>
</dbReference>
<keyword evidence="1" id="KW-1133">Transmembrane helix</keyword>
<dbReference type="PROSITE" id="PS00409">
    <property type="entry name" value="PROKAR_NTER_METHYL"/>
    <property type="match status" value="1"/>
</dbReference>
<evidence type="ECO:0000256" key="1">
    <source>
        <dbReference type="SAM" id="Phobius"/>
    </source>
</evidence>
<reference evidence="2" key="1">
    <citation type="submission" date="2022-07" db="EMBL/GenBank/DDBJ databases">
        <title>Enhanced cultured diversity of the mouse gut microbiota enables custom-made synthetic communities.</title>
        <authorList>
            <person name="Afrizal A."/>
        </authorList>
    </citation>
    <scope>NUCLEOTIDE SEQUENCE</scope>
    <source>
        <strain evidence="2">DSM 28593</strain>
    </source>
</reference>
<evidence type="ECO:0000313" key="2">
    <source>
        <dbReference type="EMBL" id="MCR1897884.1"/>
    </source>
</evidence>
<dbReference type="Pfam" id="PF07963">
    <property type="entry name" value="N_methyl"/>
    <property type="match status" value="1"/>
</dbReference>
<feature type="transmembrane region" description="Helical" evidence="1">
    <location>
        <begin position="12"/>
        <end position="34"/>
    </location>
</feature>
<dbReference type="Proteomes" id="UP001205748">
    <property type="component" value="Unassembled WGS sequence"/>
</dbReference>
<keyword evidence="1" id="KW-0472">Membrane</keyword>
<dbReference type="RefSeq" id="WP_257529347.1">
    <property type="nucleotide sequence ID" value="NZ_JANKAS010000002.1"/>
</dbReference>
<keyword evidence="1" id="KW-0812">Transmembrane</keyword>
<gene>
    <name evidence="2" type="ORF">NSA47_02640</name>
</gene>
<proteinExistence type="predicted"/>
<dbReference type="AlphaFoldDB" id="A0AAE3L231"/>
<dbReference type="InterPro" id="IPR012902">
    <property type="entry name" value="N_methyl_site"/>
</dbReference>
<sequence length="172" mass="19419">MFKKFSQQKGVTLVELLIVLALISMVLGLIFTIFSISNKAFYGGTEQGYMQKGARIAAQLITKQLRNAKEVSIEPITSESKYYTIKLEKNSDNALYHVVLETIQEGIAVKKTSFGEEYKKISFMGDDSPGVLNFTLEFEEYTLSSAIKLNNINQRIIPKGTSKNTIYFSKYE</sequence>
<comment type="caution">
    <text evidence="2">The sequence shown here is derived from an EMBL/GenBank/DDBJ whole genome shotgun (WGS) entry which is preliminary data.</text>
</comment>
<evidence type="ECO:0000313" key="3">
    <source>
        <dbReference type="Proteomes" id="UP001205748"/>
    </source>
</evidence>